<evidence type="ECO:0000313" key="5">
    <source>
        <dbReference type="Proteomes" id="UP001589613"/>
    </source>
</evidence>
<dbReference type="InterPro" id="IPR000182">
    <property type="entry name" value="GNAT_dom"/>
</dbReference>
<dbReference type="InterPro" id="IPR050680">
    <property type="entry name" value="YpeA/RimI_acetyltransf"/>
</dbReference>
<dbReference type="Pfam" id="PF00583">
    <property type="entry name" value="Acetyltransf_1"/>
    <property type="match status" value="1"/>
</dbReference>
<dbReference type="CDD" id="cd04301">
    <property type="entry name" value="NAT_SF"/>
    <property type="match status" value="1"/>
</dbReference>
<dbReference type="InterPro" id="IPR016181">
    <property type="entry name" value="Acyl_CoA_acyltransferase"/>
</dbReference>
<keyword evidence="1 4" id="KW-0808">Transferase</keyword>
<keyword evidence="2 4" id="KW-0012">Acyltransferase</keyword>
<feature type="domain" description="N-acetyltransferase" evidence="3">
    <location>
        <begin position="12"/>
        <end position="175"/>
    </location>
</feature>
<evidence type="ECO:0000256" key="1">
    <source>
        <dbReference type="ARBA" id="ARBA00022679"/>
    </source>
</evidence>
<evidence type="ECO:0000259" key="3">
    <source>
        <dbReference type="PROSITE" id="PS51186"/>
    </source>
</evidence>
<dbReference type="Proteomes" id="UP001589613">
    <property type="component" value="Unassembled WGS sequence"/>
</dbReference>
<gene>
    <name evidence="4" type="ORF">ACFFN0_10765</name>
</gene>
<dbReference type="EC" id="2.3.-.-" evidence="4"/>
<reference evidence="4 5" key="1">
    <citation type="submission" date="2024-09" db="EMBL/GenBank/DDBJ databases">
        <authorList>
            <person name="Sun Q."/>
            <person name="Mori K."/>
        </authorList>
    </citation>
    <scope>NUCLEOTIDE SEQUENCE [LARGE SCALE GENOMIC DNA]</scope>
    <source>
        <strain evidence="4 5">JCM 12763</strain>
    </source>
</reference>
<evidence type="ECO:0000313" key="4">
    <source>
        <dbReference type="EMBL" id="MFB9732523.1"/>
    </source>
</evidence>
<evidence type="ECO:0000256" key="2">
    <source>
        <dbReference type="ARBA" id="ARBA00023315"/>
    </source>
</evidence>
<sequence>MSAPGEPDPAAYLLRDPVMADVEPFAQLHARVWQETYRGLMDDEVVDGLSADTFRPLWYSVAQAYARDAVPADGRRIRVAVLGDDPAGWLMCGPARDEDAPTPDQLWALNVAPGHQGRGLGARLMAEVLGPGPAYLWLAEGNDRAVRFYRRHGFELDGAVSDDRHAGVREARMVRRG</sequence>
<dbReference type="Gene3D" id="3.40.630.30">
    <property type="match status" value="1"/>
</dbReference>
<dbReference type="SUPFAM" id="SSF55729">
    <property type="entry name" value="Acyl-CoA N-acyltransferases (Nat)"/>
    <property type="match status" value="1"/>
</dbReference>
<dbReference type="GO" id="GO:0016746">
    <property type="term" value="F:acyltransferase activity"/>
    <property type="evidence" value="ECO:0007669"/>
    <property type="project" value="UniProtKB-KW"/>
</dbReference>
<organism evidence="4 5">
    <name type="scientific">Ornithinimicrobium kibberense</name>
    <dbReference type="NCBI Taxonomy" id="282060"/>
    <lineage>
        <taxon>Bacteria</taxon>
        <taxon>Bacillati</taxon>
        <taxon>Actinomycetota</taxon>
        <taxon>Actinomycetes</taxon>
        <taxon>Micrococcales</taxon>
        <taxon>Ornithinimicrobiaceae</taxon>
        <taxon>Ornithinimicrobium</taxon>
    </lineage>
</organism>
<dbReference type="PANTHER" id="PTHR43420">
    <property type="entry name" value="ACETYLTRANSFERASE"/>
    <property type="match status" value="1"/>
</dbReference>
<dbReference type="EMBL" id="JBHMAX010000019">
    <property type="protein sequence ID" value="MFB9732523.1"/>
    <property type="molecule type" value="Genomic_DNA"/>
</dbReference>
<keyword evidence="5" id="KW-1185">Reference proteome</keyword>
<name>A0ABV5V495_9MICO</name>
<dbReference type="PROSITE" id="PS51186">
    <property type="entry name" value="GNAT"/>
    <property type="match status" value="1"/>
</dbReference>
<dbReference type="RefSeq" id="WP_202876664.1">
    <property type="nucleotide sequence ID" value="NZ_JBHMAX010000019.1"/>
</dbReference>
<accession>A0ABV5V495</accession>
<protein>
    <submittedName>
        <fullName evidence="4">GNAT family N-acetyltransferase</fullName>
        <ecNumber evidence="4">2.3.-.-</ecNumber>
    </submittedName>
</protein>
<proteinExistence type="predicted"/>
<comment type="caution">
    <text evidence="4">The sequence shown here is derived from an EMBL/GenBank/DDBJ whole genome shotgun (WGS) entry which is preliminary data.</text>
</comment>